<evidence type="ECO:0000256" key="2">
    <source>
        <dbReference type="ARBA" id="ARBA00022475"/>
    </source>
</evidence>
<protein>
    <submittedName>
        <fullName evidence="9">ABC transporter permease</fullName>
    </submittedName>
</protein>
<dbReference type="InterPro" id="IPR003838">
    <property type="entry name" value="ABC3_permease_C"/>
</dbReference>
<evidence type="ECO:0000256" key="1">
    <source>
        <dbReference type="ARBA" id="ARBA00004651"/>
    </source>
</evidence>
<evidence type="ECO:0000256" key="3">
    <source>
        <dbReference type="ARBA" id="ARBA00022692"/>
    </source>
</evidence>
<evidence type="ECO:0000313" key="9">
    <source>
        <dbReference type="EMBL" id="MCC2617277.1"/>
    </source>
</evidence>
<gene>
    <name evidence="9" type="ORF">LJ739_13570</name>
</gene>
<comment type="subcellular location">
    <subcellularLocation>
        <location evidence="1">Cell membrane</location>
        <topology evidence="1">Multi-pass membrane protein</topology>
    </subcellularLocation>
</comment>
<evidence type="ECO:0000259" key="8">
    <source>
        <dbReference type="Pfam" id="PF12704"/>
    </source>
</evidence>
<keyword evidence="4 6" id="KW-1133">Transmembrane helix</keyword>
<feature type="transmembrane region" description="Helical" evidence="6">
    <location>
        <begin position="267"/>
        <end position="289"/>
    </location>
</feature>
<evidence type="ECO:0000256" key="6">
    <source>
        <dbReference type="SAM" id="Phobius"/>
    </source>
</evidence>
<feature type="transmembrane region" description="Helical" evidence="6">
    <location>
        <begin position="358"/>
        <end position="382"/>
    </location>
</feature>
<evidence type="ECO:0000256" key="5">
    <source>
        <dbReference type="ARBA" id="ARBA00023136"/>
    </source>
</evidence>
<name>A0ABS8G9P5_9ALTE</name>
<feature type="transmembrane region" description="Helical" evidence="6">
    <location>
        <begin position="310"/>
        <end position="338"/>
    </location>
</feature>
<sequence>MLIKLAWQSLLYRWKTALWTTLTLAISALVLLAVVHVSQQLKSSFERSVSGVDLIVGPRTSDINLLLASVFHMGTLPTTVSSDSFSHWQQHKDVEWAVPLVVGDSFQGYPVVGTEAAFFSHYQVDKQPLDFQSGGIFTEHHDVVLGALVARQQKLSVGDTLHLSHGTARVSFKQHGEHTFHVVGILSPTGTPVDKSLWIDKGAVSELHGSSASEQAINSFLLGVSSPFAVLRLQRAINQFDQEPLSAIMPRLAMTSLWSLLDSVEVLLMVIGSLVLFAALGGLCTQLLASMAQRQRELAMVRAIGAGPGFVVRLILIETLFMTLVAAMLALLVLWLSAMLLQPWLLQTYGVMISSNVFTTQSAGLLGLLVISGQVVSLIPALSSYRATLQRALMASD</sequence>
<dbReference type="EMBL" id="JAJEWP010000004">
    <property type="protein sequence ID" value="MCC2617277.1"/>
    <property type="molecule type" value="Genomic_DNA"/>
</dbReference>
<keyword evidence="5 6" id="KW-0472">Membrane</keyword>
<evidence type="ECO:0000259" key="7">
    <source>
        <dbReference type="Pfam" id="PF02687"/>
    </source>
</evidence>
<evidence type="ECO:0000313" key="10">
    <source>
        <dbReference type="Proteomes" id="UP001520878"/>
    </source>
</evidence>
<organism evidence="9 10">
    <name type="scientific">Fluctibacter halophilus</name>
    <dbReference type="NCBI Taxonomy" id="226011"/>
    <lineage>
        <taxon>Bacteria</taxon>
        <taxon>Pseudomonadati</taxon>
        <taxon>Pseudomonadota</taxon>
        <taxon>Gammaproteobacteria</taxon>
        <taxon>Alteromonadales</taxon>
        <taxon>Alteromonadaceae</taxon>
        <taxon>Fluctibacter</taxon>
    </lineage>
</organism>
<feature type="domain" description="MacB-like periplasmic core" evidence="8">
    <location>
        <begin position="20"/>
        <end position="233"/>
    </location>
</feature>
<feature type="domain" description="ABC3 transporter permease C-terminal" evidence="7">
    <location>
        <begin position="270"/>
        <end position="385"/>
    </location>
</feature>
<reference evidence="9 10" key="1">
    <citation type="submission" date="2021-10" db="EMBL/GenBank/DDBJ databases">
        <title>Draft genome of Aestuariibacter halophilus JC2043.</title>
        <authorList>
            <person name="Emsley S.A."/>
            <person name="Pfannmuller K.M."/>
            <person name="Ushijima B."/>
            <person name="Saw J.H."/>
            <person name="Videau P."/>
        </authorList>
    </citation>
    <scope>NUCLEOTIDE SEQUENCE [LARGE SCALE GENOMIC DNA]</scope>
    <source>
        <strain evidence="9 10">JC2043</strain>
    </source>
</reference>
<accession>A0ABS8G9P5</accession>
<proteinExistence type="predicted"/>
<comment type="caution">
    <text evidence="9">The sequence shown here is derived from an EMBL/GenBank/DDBJ whole genome shotgun (WGS) entry which is preliminary data.</text>
</comment>
<keyword evidence="2" id="KW-1003">Cell membrane</keyword>
<dbReference type="RefSeq" id="WP_229161304.1">
    <property type="nucleotide sequence ID" value="NZ_JAJEWP010000004.1"/>
</dbReference>
<evidence type="ECO:0000256" key="4">
    <source>
        <dbReference type="ARBA" id="ARBA00022989"/>
    </source>
</evidence>
<dbReference type="InterPro" id="IPR051125">
    <property type="entry name" value="ABC-4/HrtB_transporter"/>
</dbReference>
<dbReference type="InterPro" id="IPR025857">
    <property type="entry name" value="MacB_PCD"/>
</dbReference>
<feature type="transmembrane region" description="Helical" evidence="6">
    <location>
        <begin position="17"/>
        <end position="37"/>
    </location>
</feature>
<dbReference type="Proteomes" id="UP001520878">
    <property type="component" value="Unassembled WGS sequence"/>
</dbReference>
<dbReference type="Pfam" id="PF12704">
    <property type="entry name" value="MacB_PCD"/>
    <property type="match status" value="1"/>
</dbReference>
<dbReference type="PANTHER" id="PTHR43738:SF2">
    <property type="entry name" value="ABC TRANSPORTER PERMEASE"/>
    <property type="match status" value="1"/>
</dbReference>
<dbReference type="PANTHER" id="PTHR43738">
    <property type="entry name" value="ABC TRANSPORTER, MEMBRANE PROTEIN"/>
    <property type="match status" value="1"/>
</dbReference>
<keyword evidence="3 6" id="KW-0812">Transmembrane</keyword>
<keyword evidence="10" id="KW-1185">Reference proteome</keyword>
<dbReference type="Pfam" id="PF02687">
    <property type="entry name" value="FtsX"/>
    <property type="match status" value="1"/>
</dbReference>